<evidence type="ECO:0000259" key="1">
    <source>
        <dbReference type="Pfam" id="PF15998"/>
    </source>
</evidence>
<dbReference type="Pfam" id="PF15998">
    <property type="entry name" value="DUF4773"/>
    <property type="match status" value="1"/>
</dbReference>
<evidence type="ECO:0000313" key="2">
    <source>
        <dbReference type="EMBL" id="CAH0562484.1"/>
    </source>
</evidence>
<dbReference type="PANTHER" id="PTHR36299:SF1">
    <property type="entry name" value="DUF4773 DOMAIN-CONTAINING PROTEIN"/>
    <property type="match status" value="1"/>
</dbReference>
<proteinExistence type="predicted"/>
<dbReference type="PANTHER" id="PTHR36299">
    <property type="entry name" value="AGAP008005-PA"/>
    <property type="match status" value="1"/>
</dbReference>
<protein>
    <recommendedName>
        <fullName evidence="1">DUF4773 domain-containing protein</fullName>
    </recommendedName>
</protein>
<dbReference type="AlphaFoldDB" id="A0A9P0FNU3"/>
<organism evidence="2 3">
    <name type="scientific">Brassicogethes aeneus</name>
    <name type="common">Rape pollen beetle</name>
    <name type="synonym">Meligethes aeneus</name>
    <dbReference type="NCBI Taxonomy" id="1431903"/>
    <lineage>
        <taxon>Eukaryota</taxon>
        <taxon>Metazoa</taxon>
        <taxon>Ecdysozoa</taxon>
        <taxon>Arthropoda</taxon>
        <taxon>Hexapoda</taxon>
        <taxon>Insecta</taxon>
        <taxon>Pterygota</taxon>
        <taxon>Neoptera</taxon>
        <taxon>Endopterygota</taxon>
        <taxon>Coleoptera</taxon>
        <taxon>Polyphaga</taxon>
        <taxon>Cucujiformia</taxon>
        <taxon>Nitidulidae</taxon>
        <taxon>Meligethinae</taxon>
        <taxon>Brassicogethes</taxon>
    </lineage>
</organism>
<reference evidence="2" key="1">
    <citation type="submission" date="2021-12" db="EMBL/GenBank/DDBJ databases">
        <authorList>
            <person name="King R."/>
        </authorList>
    </citation>
    <scope>NUCLEOTIDE SEQUENCE</scope>
</reference>
<dbReference type="OrthoDB" id="5952164at2759"/>
<dbReference type="InterPro" id="IPR031941">
    <property type="entry name" value="DUF4773"/>
</dbReference>
<gene>
    <name evidence="2" type="ORF">MELIAE_LOCUS11587</name>
</gene>
<feature type="domain" description="DUF4773" evidence="1">
    <location>
        <begin position="80"/>
        <end position="199"/>
    </location>
</feature>
<keyword evidence="3" id="KW-1185">Reference proteome</keyword>
<accession>A0A9P0FNU3</accession>
<evidence type="ECO:0000313" key="3">
    <source>
        <dbReference type="Proteomes" id="UP001154078"/>
    </source>
</evidence>
<dbReference type="Proteomes" id="UP001154078">
    <property type="component" value="Chromosome 8"/>
</dbReference>
<dbReference type="EMBL" id="OV121139">
    <property type="protein sequence ID" value="CAH0562484.1"/>
    <property type="molecule type" value="Genomic_DNA"/>
</dbReference>
<name>A0A9P0FNU3_BRAAE</name>
<sequence>MNNYFIYLLCGLLNVRNIDAFKQAPDTSSMSAYYYEPKSGLPFRITSIKNSLMNASPFNDQSSTKTRAILRRIDYRANGCTCHGLSCGCCLGFNFQQFNFNREGCMNFTYDPDDFSISLNMLMNENSVFSNTISAKNPPPLCIPLPLPYIPVSVEMCAKLFDIHTPGQNLHMCLDFETRFEHASLLVLHFDCMRMGMDGVALAKPGEVPPSQLSTTTTDSQLNPDIYDIVTEVNEVQITDDNVIYNKKN</sequence>